<evidence type="ECO:0000256" key="6">
    <source>
        <dbReference type="ARBA" id="ARBA00023125"/>
    </source>
</evidence>
<evidence type="ECO:0000313" key="14">
    <source>
        <dbReference type="Proteomes" id="UP000046393"/>
    </source>
</evidence>
<organism evidence="14 15">
    <name type="scientific">Syphacia muris</name>
    <dbReference type="NCBI Taxonomy" id="451379"/>
    <lineage>
        <taxon>Eukaryota</taxon>
        <taxon>Metazoa</taxon>
        <taxon>Ecdysozoa</taxon>
        <taxon>Nematoda</taxon>
        <taxon>Chromadorea</taxon>
        <taxon>Rhabditida</taxon>
        <taxon>Spirurina</taxon>
        <taxon>Oxyuridomorpha</taxon>
        <taxon>Oxyuroidea</taxon>
        <taxon>Oxyuridae</taxon>
        <taxon>Syphacia</taxon>
    </lineage>
</organism>
<dbReference type="AlphaFoldDB" id="A0A0N5AZI9"/>
<feature type="domain" description="LIM zinc-binding" evidence="12">
    <location>
        <begin position="1"/>
        <end position="48"/>
    </location>
</feature>
<dbReference type="Gene3D" id="1.10.10.60">
    <property type="entry name" value="Homeodomain-like"/>
    <property type="match status" value="1"/>
</dbReference>
<proteinExistence type="predicted"/>
<dbReference type="InterPro" id="IPR017970">
    <property type="entry name" value="Homeobox_CS"/>
</dbReference>
<evidence type="ECO:0000256" key="7">
    <source>
        <dbReference type="ARBA" id="ARBA00023155"/>
    </source>
</evidence>
<evidence type="ECO:0000256" key="3">
    <source>
        <dbReference type="ARBA" id="ARBA00022737"/>
    </source>
</evidence>
<keyword evidence="3" id="KW-0677">Repeat</keyword>
<sequence length="265" mass="30687">LTLLQVNELTFHENCLRCCLCEKNLETKCYEKNGRFYCEMHYYHDHSPFKCASCNIGISPTNFVYKLKTNLVFHLLCHNCCICGKQLLPGDQITVDQENRTVSCAGHLTEASGSATENHIVPSDDNGLSEVQLMTSTSSFQWYVDPDYSQLTQFAYDGFSYEFMDENKLLKRRGPRTTIKQDQLDVLNQIFTSTPKPSKHARAKLALETGLSMRVIQVWFQNRRSKERRLKHLCNYLRRYEQRGLVAPSIGIEHSDFSWTYAKIE</sequence>
<dbReference type="PROSITE" id="PS00478">
    <property type="entry name" value="LIM_DOMAIN_1"/>
    <property type="match status" value="1"/>
</dbReference>
<dbReference type="PANTHER" id="PTHR24208:SF170">
    <property type="entry name" value="MECHANOSENSORY PROTEIN 3"/>
    <property type="match status" value="1"/>
</dbReference>
<dbReference type="PANTHER" id="PTHR24208">
    <property type="entry name" value="LIM/HOMEOBOX PROTEIN LHX"/>
    <property type="match status" value="1"/>
</dbReference>
<dbReference type="GO" id="GO:0000981">
    <property type="term" value="F:DNA-binding transcription factor activity, RNA polymerase II-specific"/>
    <property type="evidence" value="ECO:0007669"/>
    <property type="project" value="InterPro"/>
</dbReference>
<dbReference type="FunFam" id="1.10.10.60:FF:000620">
    <property type="entry name" value="Mechanosensory protein 3"/>
    <property type="match status" value="1"/>
</dbReference>
<feature type="domain" description="Homeobox" evidence="13">
    <location>
        <begin position="170"/>
        <end position="230"/>
    </location>
</feature>
<dbReference type="Pfam" id="PF00046">
    <property type="entry name" value="Homeodomain"/>
    <property type="match status" value="1"/>
</dbReference>
<dbReference type="InterPro" id="IPR001781">
    <property type="entry name" value="Znf_LIM"/>
</dbReference>
<evidence type="ECO:0000256" key="2">
    <source>
        <dbReference type="ARBA" id="ARBA00022723"/>
    </source>
</evidence>
<dbReference type="Proteomes" id="UP000046393">
    <property type="component" value="Unplaced"/>
</dbReference>
<evidence type="ECO:0000256" key="8">
    <source>
        <dbReference type="ARBA" id="ARBA00023242"/>
    </source>
</evidence>
<keyword evidence="8 9" id="KW-0539">Nucleus</keyword>
<evidence type="ECO:0000259" key="12">
    <source>
        <dbReference type="PROSITE" id="PS50023"/>
    </source>
</evidence>
<dbReference type="GO" id="GO:0030182">
    <property type="term" value="P:neuron differentiation"/>
    <property type="evidence" value="ECO:0007669"/>
    <property type="project" value="TreeGrafter"/>
</dbReference>
<dbReference type="InterPro" id="IPR050453">
    <property type="entry name" value="LIM_Homeobox_TF"/>
</dbReference>
<dbReference type="Pfam" id="PF00412">
    <property type="entry name" value="LIM"/>
    <property type="match status" value="2"/>
</dbReference>
<keyword evidence="5 10" id="KW-0440">LIM domain</keyword>
<dbReference type="PROSITE" id="PS50023">
    <property type="entry name" value="LIM_DOMAIN_2"/>
    <property type="match status" value="2"/>
</dbReference>
<evidence type="ECO:0000256" key="11">
    <source>
        <dbReference type="RuleBase" id="RU000682"/>
    </source>
</evidence>
<keyword evidence="14" id="KW-1185">Reference proteome</keyword>
<dbReference type="GO" id="GO:0046872">
    <property type="term" value="F:metal ion binding"/>
    <property type="evidence" value="ECO:0007669"/>
    <property type="project" value="UniProtKB-KW"/>
</dbReference>
<evidence type="ECO:0000256" key="10">
    <source>
        <dbReference type="PROSITE-ProRule" id="PRU00125"/>
    </source>
</evidence>
<evidence type="ECO:0000256" key="5">
    <source>
        <dbReference type="ARBA" id="ARBA00023038"/>
    </source>
</evidence>
<dbReference type="GO" id="GO:0000977">
    <property type="term" value="F:RNA polymerase II transcription regulatory region sequence-specific DNA binding"/>
    <property type="evidence" value="ECO:0007669"/>
    <property type="project" value="TreeGrafter"/>
</dbReference>
<keyword evidence="4 10" id="KW-0862">Zinc</keyword>
<dbReference type="SMART" id="SM00132">
    <property type="entry name" value="LIM"/>
    <property type="match status" value="2"/>
</dbReference>
<evidence type="ECO:0000256" key="4">
    <source>
        <dbReference type="ARBA" id="ARBA00022833"/>
    </source>
</evidence>
<keyword evidence="2 10" id="KW-0479">Metal-binding</keyword>
<feature type="domain" description="LIM zinc-binding" evidence="12">
    <location>
        <begin position="49"/>
        <end position="114"/>
    </location>
</feature>
<dbReference type="CDD" id="cd08368">
    <property type="entry name" value="LIM"/>
    <property type="match status" value="1"/>
</dbReference>
<reference evidence="15" key="1">
    <citation type="submission" date="2017-02" db="UniProtKB">
        <authorList>
            <consortium name="WormBaseParasite"/>
        </authorList>
    </citation>
    <scope>IDENTIFICATION</scope>
</reference>
<dbReference type="SUPFAM" id="SSF46689">
    <property type="entry name" value="Homeodomain-like"/>
    <property type="match status" value="1"/>
</dbReference>
<protein>
    <submittedName>
        <fullName evidence="15">Homeobox domain-containing protein</fullName>
    </submittedName>
</protein>
<evidence type="ECO:0000313" key="15">
    <source>
        <dbReference type="WBParaSite" id="SMUV_0001041401-mRNA-1"/>
    </source>
</evidence>
<dbReference type="GO" id="GO:0005634">
    <property type="term" value="C:nucleus"/>
    <property type="evidence" value="ECO:0007669"/>
    <property type="project" value="UniProtKB-SubCell"/>
</dbReference>
<dbReference type="PROSITE" id="PS00027">
    <property type="entry name" value="HOMEOBOX_1"/>
    <property type="match status" value="1"/>
</dbReference>
<dbReference type="InterPro" id="IPR001356">
    <property type="entry name" value="HD"/>
</dbReference>
<dbReference type="SMART" id="SM00389">
    <property type="entry name" value="HOX"/>
    <property type="match status" value="1"/>
</dbReference>
<dbReference type="PROSITE" id="PS50071">
    <property type="entry name" value="HOMEOBOX_2"/>
    <property type="match status" value="1"/>
</dbReference>
<evidence type="ECO:0000256" key="1">
    <source>
        <dbReference type="ARBA" id="ARBA00004123"/>
    </source>
</evidence>
<dbReference type="CDD" id="cd00086">
    <property type="entry name" value="homeodomain"/>
    <property type="match status" value="1"/>
</dbReference>
<evidence type="ECO:0000256" key="9">
    <source>
        <dbReference type="PROSITE-ProRule" id="PRU00108"/>
    </source>
</evidence>
<dbReference type="InterPro" id="IPR009057">
    <property type="entry name" value="Homeodomain-like_sf"/>
</dbReference>
<dbReference type="WBParaSite" id="SMUV_0001041401-mRNA-1">
    <property type="protein sequence ID" value="SMUV_0001041401-mRNA-1"/>
    <property type="gene ID" value="SMUV_0001041401"/>
</dbReference>
<dbReference type="STRING" id="451379.A0A0N5AZI9"/>
<keyword evidence="6 9" id="KW-0238">DNA-binding</keyword>
<evidence type="ECO:0000259" key="13">
    <source>
        <dbReference type="PROSITE" id="PS50071"/>
    </source>
</evidence>
<accession>A0A0N5AZI9</accession>
<name>A0A0N5AZI9_9BILA</name>
<dbReference type="SUPFAM" id="SSF57716">
    <property type="entry name" value="Glucocorticoid receptor-like (DNA-binding domain)"/>
    <property type="match status" value="1"/>
</dbReference>
<comment type="subcellular location">
    <subcellularLocation>
        <location evidence="1 9 11">Nucleus</location>
    </subcellularLocation>
</comment>
<feature type="DNA-binding region" description="Homeobox" evidence="9">
    <location>
        <begin position="172"/>
        <end position="231"/>
    </location>
</feature>
<keyword evidence="7 9" id="KW-0371">Homeobox</keyword>
<dbReference type="Gene3D" id="2.10.110.10">
    <property type="entry name" value="Cysteine Rich Protein"/>
    <property type="match status" value="2"/>
</dbReference>